<keyword evidence="1" id="KW-0812">Transmembrane</keyword>
<accession>A0A6S6QRE9</accession>
<keyword evidence="1" id="KW-0472">Membrane</keyword>
<gene>
    <name evidence="2" type="ORF">IZ6_05770</name>
</gene>
<feature type="transmembrane region" description="Helical" evidence="1">
    <location>
        <begin position="190"/>
        <end position="213"/>
    </location>
</feature>
<keyword evidence="1" id="KW-1133">Transmembrane helix</keyword>
<dbReference type="RefSeq" id="WP_222876518.1">
    <property type="nucleotide sequence ID" value="NZ_AP023361.1"/>
</dbReference>
<reference evidence="2 3" key="1">
    <citation type="submission" date="2020-08" db="EMBL/GenBank/DDBJ databases">
        <title>Genome sequence of Rhizobiales bacterium strain IZ6.</title>
        <authorList>
            <person name="Nakai R."/>
            <person name="Naganuma T."/>
        </authorList>
    </citation>
    <scope>NUCLEOTIDE SEQUENCE [LARGE SCALE GENOMIC DNA]</scope>
    <source>
        <strain evidence="2 3">IZ6</strain>
    </source>
</reference>
<evidence type="ECO:0008006" key="4">
    <source>
        <dbReference type="Google" id="ProtNLM"/>
    </source>
</evidence>
<sequence length="300" mass="33064">MSVQDFDPYKLSSPRGFLLRMLLFVLLVGFIVLILHEQIRRAFLANPGLNGLIFGVLFIGIVLAFRQVIRLFREVRWVNDFRISDPGMTLRDAPVLLAPMASLLGNRLGRASISTLTLRSILDSVGTRLDEARDIGRYLTGLLVFLGLLGTFWGLLETVSSIGAVIGGLSVQGDAAVVFDDLKRGLGEPLAGMGIAFSSSLFGLAGSLVLGFLDLQAGSAQNRFYNELEDWLSGTVAGARIEEQEIELSGSTAQVKIADGMSRLVEHLRAEQRLIRDWMQKQAADTEEIRRMMIDKKDKH</sequence>
<dbReference type="AlphaFoldDB" id="A0A6S6QRE9"/>
<evidence type="ECO:0000313" key="3">
    <source>
        <dbReference type="Proteomes" id="UP000515317"/>
    </source>
</evidence>
<keyword evidence="3" id="KW-1185">Reference proteome</keyword>
<feature type="transmembrane region" description="Helical" evidence="1">
    <location>
        <begin position="17"/>
        <end position="36"/>
    </location>
</feature>
<evidence type="ECO:0000313" key="2">
    <source>
        <dbReference type="EMBL" id="BCJ89842.1"/>
    </source>
</evidence>
<name>A0A6S6QRE9_9HYPH</name>
<dbReference type="EMBL" id="AP023361">
    <property type="protein sequence ID" value="BCJ89842.1"/>
    <property type="molecule type" value="Genomic_DNA"/>
</dbReference>
<organism evidence="2 3">
    <name type="scientific">Terrihabitans soli</name>
    <dbReference type="NCBI Taxonomy" id="708113"/>
    <lineage>
        <taxon>Bacteria</taxon>
        <taxon>Pseudomonadati</taxon>
        <taxon>Pseudomonadota</taxon>
        <taxon>Alphaproteobacteria</taxon>
        <taxon>Hyphomicrobiales</taxon>
        <taxon>Terrihabitans</taxon>
    </lineage>
</organism>
<feature type="transmembrane region" description="Helical" evidence="1">
    <location>
        <begin position="48"/>
        <end position="69"/>
    </location>
</feature>
<proteinExistence type="predicted"/>
<evidence type="ECO:0000256" key="1">
    <source>
        <dbReference type="SAM" id="Phobius"/>
    </source>
</evidence>
<dbReference type="Proteomes" id="UP000515317">
    <property type="component" value="Chromosome"/>
</dbReference>
<feature type="transmembrane region" description="Helical" evidence="1">
    <location>
        <begin position="138"/>
        <end position="156"/>
    </location>
</feature>
<dbReference type="KEGG" id="tso:IZ6_05770"/>
<protein>
    <recommendedName>
        <fullName evidence="4">Flagellar motor protein MotA</fullName>
    </recommendedName>
</protein>